<dbReference type="Gene3D" id="2.60.120.260">
    <property type="entry name" value="Galactose-binding domain-like"/>
    <property type="match status" value="1"/>
</dbReference>
<dbReference type="InterPro" id="IPR008979">
    <property type="entry name" value="Galactose-bd-like_sf"/>
</dbReference>
<name>A0A5N6VZN4_9EURO</name>
<dbReference type="PANTHER" id="PTHR36574:SF1">
    <property type="entry name" value="RHAMNOGALACTURONATE LYASE-RELATED"/>
    <property type="match status" value="1"/>
</dbReference>
<evidence type="ECO:0000259" key="1">
    <source>
        <dbReference type="Pfam" id="PF14683"/>
    </source>
</evidence>
<dbReference type="AlphaFoldDB" id="A0A5N6VZN4"/>
<dbReference type="SUPFAM" id="SSF49785">
    <property type="entry name" value="Galactose-binding domain-like"/>
    <property type="match status" value="1"/>
</dbReference>
<accession>A0A5N6VZN4</accession>
<evidence type="ECO:0000313" key="2">
    <source>
        <dbReference type="EMBL" id="KAE8313985.1"/>
    </source>
</evidence>
<dbReference type="Proteomes" id="UP000325433">
    <property type="component" value="Unassembled WGS sequence"/>
</dbReference>
<dbReference type="EMBL" id="ML738321">
    <property type="protein sequence ID" value="KAE8313985.1"/>
    <property type="molecule type" value="Genomic_DNA"/>
</dbReference>
<sequence>MHPSDNHMSDWNPGTFVVGENNVGDFPMCLWQGINSPTTIQFSMNGNLSTNVKIRVATTI</sequence>
<proteinExistence type="predicted"/>
<dbReference type="Pfam" id="PF14683">
    <property type="entry name" value="CBM-like"/>
    <property type="match status" value="1"/>
</dbReference>
<feature type="domain" description="Rhamnogalacturonan lyase" evidence="1">
    <location>
        <begin position="1"/>
        <end position="59"/>
    </location>
</feature>
<dbReference type="GO" id="GO:0045490">
    <property type="term" value="P:pectin catabolic process"/>
    <property type="evidence" value="ECO:0007669"/>
    <property type="project" value="TreeGrafter"/>
</dbReference>
<dbReference type="InterPro" id="IPR016590">
    <property type="entry name" value="Rhamnogalacturonase_B"/>
</dbReference>
<keyword evidence="3" id="KW-1185">Reference proteome</keyword>
<organism evidence="2 3">
    <name type="scientific">Aspergillus transmontanensis</name>
    <dbReference type="NCBI Taxonomy" id="1034304"/>
    <lineage>
        <taxon>Eukaryota</taxon>
        <taxon>Fungi</taxon>
        <taxon>Dikarya</taxon>
        <taxon>Ascomycota</taxon>
        <taxon>Pezizomycotina</taxon>
        <taxon>Eurotiomycetes</taxon>
        <taxon>Eurotiomycetidae</taxon>
        <taxon>Eurotiales</taxon>
        <taxon>Aspergillaceae</taxon>
        <taxon>Aspergillus</taxon>
        <taxon>Aspergillus subgen. Circumdati</taxon>
    </lineage>
</organism>
<protein>
    <recommendedName>
        <fullName evidence="1">Rhamnogalacturonan lyase domain-containing protein</fullName>
    </recommendedName>
</protein>
<gene>
    <name evidence="2" type="ORF">BDV41DRAFT_534763</name>
</gene>
<evidence type="ECO:0000313" key="3">
    <source>
        <dbReference type="Proteomes" id="UP000325433"/>
    </source>
</evidence>
<dbReference type="InterPro" id="IPR029411">
    <property type="entry name" value="RG-lyase_III"/>
</dbReference>
<dbReference type="PANTHER" id="PTHR36574">
    <property type="entry name" value="RHAMNOGALACTURONATE LYASE-RELATED"/>
    <property type="match status" value="1"/>
</dbReference>
<reference evidence="3" key="1">
    <citation type="submission" date="2019-04" db="EMBL/GenBank/DDBJ databases">
        <title>Friends and foes A comparative genomics studyof 23 Aspergillus species from section Flavi.</title>
        <authorList>
            <consortium name="DOE Joint Genome Institute"/>
            <person name="Kjaerbolling I."/>
            <person name="Vesth T."/>
            <person name="Frisvad J.C."/>
            <person name="Nybo J.L."/>
            <person name="Theobald S."/>
            <person name="Kildgaard S."/>
            <person name="Isbrandt T."/>
            <person name="Kuo A."/>
            <person name="Sato A."/>
            <person name="Lyhne E.K."/>
            <person name="Kogle M.E."/>
            <person name="Wiebenga A."/>
            <person name="Kun R.S."/>
            <person name="Lubbers R.J."/>
            <person name="Makela M.R."/>
            <person name="Barry K."/>
            <person name="Chovatia M."/>
            <person name="Clum A."/>
            <person name="Daum C."/>
            <person name="Haridas S."/>
            <person name="He G."/>
            <person name="LaButti K."/>
            <person name="Lipzen A."/>
            <person name="Mondo S."/>
            <person name="Riley R."/>
            <person name="Salamov A."/>
            <person name="Simmons B.A."/>
            <person name="Magnuson J.K."/>
            <person name="Henrissat B."/>
            <person name="Mortensen U.H."/>
            <person name="Larsen T.O."/>
            <person name="Devries R.P."/>
            <person name="Grigoriev I.V."/>
            <person name="Machida M."/>
            <person name="Baker S.E."/>
            <person name="Andersen M.R."/>
        </authorList>
    </citation>
    <scope>NUCLEOTIDE SEQUENCE [LARGE SCALE GENOMIC DNA]</scope>
    <source>
        <strain evidence="3">CBS 130015</strain>
    </source>
</reference>
<dbReference type="GO" id="GO:0016837">
    <property type="term" value="F:carbon-oxygen lyase activity, acting on polysaccharides"/>
    <property type="evidence" value="ECO:0007669"/>
    <property type="project" value="InterPro"/>
</dbReference>